<dbReference type="InterPro" id="IPR002822">
    <property type="entry name" value="Ni_insertion"/>
</dbReference>
<gene>
    <name evidence="2" type="ORF">THAPSDRAFT_260852</name>
</gene>
<dbReference type="HOGENOM" id="CLU_028523_2_1_1"/>
<dbReference type="STRING" id="35128.B8BQA0"/>
<reference evidence="2 3" key="2">
    <citation type="journal article" date="2008" name="Nature">
        <title>The Phaeodactylum genome reveals the evolutionary history of diatom genomes.</title>
        <authorList>
            <person name="Bowler C."/>
            <person name="Allen A.E."/>
            <person name="Badger J.H."/>
            <person name="Grimwood J."/>
            <person name="Jabbari K."/>
            <person name="Kuo A."/>
            <person name="Maheswari U."/>
            <person name="Martens C."/>
            <person name="Maumus F."/>
            <person name="Otillar R.P."/>
            <person name="Rayko E."/>
            <person name="Salamov A."/>
            <person name="Vandepoele K."/>
            <person name="Beszteri B."/>
            <person name="Gruber A."/>
            <person name="Heijde M."/>
            <person name="Katinka M."/>
            <person name="Mock T."/>
            <person name="Valentin K."/>
            <person name="Verret F."/>
            <person name="Berges J.A."/>
            <person name="Brownlee C."/>
            <person name="Cadoret J.P."/>
            <person name="Chiovitti A."/>
            <person name="Choi C.J."/>
            <person name="Coesel S."/>
            <person name="De Martino A."/>
            <person name="Detter J.C."/>
            <person name="Durkin C."/>
            <person name="Falciatore A."/>
            <person name="Fournet J."/>
            <person name="Haruta M."/>
            <person name="Huysman M.J."/>
            <person name="Jenkins B.D."/>
            <person name="Jiroutova K."/>
            <person name="Jorgensen R.E."/>
            <person name="Joubert Y."/>
            <person name="Kaplan A."/>
            <person name="Kroger N."/>
            <person name="Kroth P.G."/>
            <person name="La Roche J."/>
            <person name="Lindquist E."/>
            <person name="Lommer M."/>
            <person name="Martin-Jezequel V."/>
            <person name="Lopez P.J."/>
            <person name="Lucas S."/>
            <person name="Mangogna M."/>
            <person name="McGinnis K."/>
            <person name="Medlin L.K."/>
            <person name="Montsant A."/>
            <person name="Oudot-Le Secq M.P."/>
            <person name="Napoli C."/>
            <person name="Obornik M."/>
            <person name="Parker M.S."/>
            <person name="Petit J.L."/>
            <person name="Porcel B.M."/>
            <person name="Poulsen N."/>
            <person name="Robison M."/>
            <person name="Rychlewski L."/>
            <person name="Rynearson T.A."/>
            <person name="Schmutz J."/>
            <person name="Shapiro H."/>
            <person name="Siaut M."/>
            <person name="Stanley M."/>
            <person name="Sussman M.R."/>
            <person name="Taylor A.R."/>
            <person name="Vardi A."/>
            <person name="von Dassow P."/>
            <person name="Vyverman W."/>
            <person name="Willis A."/>
            <person name="Wyrwicz L.S."/>
            <person name="Rokhsar D.S."/>
            <person name="Weissenbach J."/>
            <person name="Armbrust E.V."/>
            <person name="Green B.R."/>
            <person name="Van de Peer Y."/>
            <person name="Grigoriev I.V."/>
        </authorList>
    </citation>
    <scope>NUCLEOTIDE SEQUENCE [LARGE SCALE GENOMIC DNA]</scope>
    <source>
        <strain evidence="2 3">CCMP1335</strain>
    </source>
</reference>
<feature type="non-terminal residue" evidence="2">
    <location>
        <position position="385"/>
    </location>
</feature>
<proteinExistence type="predicted"/>
<evidence type="ECO:0000313" key="2">
    <source>
        <dbReference type="EMBL" id="EED96330.1"/>
    </source>
</evidence>
<dbReference type="GeneID" id="7445267"/>
<organism evidence="2 3">
    <name type="scientific">Thalassiosira pseudonana</name>
    <name type="common">Marine diatom</name>
    <name type="synonym">Cyclotella nana</name>
    <dbReference type="NCBI Taxonomy" id="35128"/>
    <lineage>
        <taxon>Eukaryota</taxon>
        <taxon>Sar</taxon>
        <taxon>Stramenopiles</taxon>
        <taxon>Ochrophyta</taxon>
        <taxon>Bacillariophyta</taxon>
        <taxon>Coscinodiscophyceae</taxon>
        <taxon>Thalassiosirophycidae</taxon>
        <taxon>Thalassiosirales</taxon>
        <taxon>Thalassiosiraceae</taxon>
        <taxon>Thalassiosira</taxon>
    </lineage>
</organism>
<evidence type="ECO:0000313" key="3">
    <source>
        <dbReference type="Proteomes" id="UP000001449"/>
    </source>
</evidence>
<dbReference type="EMBL" id="CM000638">
    <property type="protein sequence ID" value="EED96330.1"/>
    <property type="molecule type" value="Genomic_DNA"/>
</dbReference>
<sequence length="385" mass="41261">AHFDCFSGAAGDMMLASCLDAADSLAYPLGGLALFPSHESTDVVGGGGASSPSPEVFLLYHGHSHGHSHSHNSNSQSNLRNLPQIKEMLLSAPPTHIPPLVASLAIQSFTELAYAEMNTHGADSVESVHFHEVGAVDSIVDTVGTVLALYYLGVDLGISCSRLPLGEGSVWTDHGLLPVPAPATLRLMVGMPTCQGPKGVTGELVTPTAAALLRVLTGISSAQENNSSKSHWQPKAVIGRPPCFTPRAIGLGAGTKDFERHPNVLRLILGDDIQNSKSSTINERNHKLWDIHKLTHLEANIDDATPELLAHTVDLLLKNGAIDAWIHPIVMKKGRPAHSMHCLCHCESQTRLLGVLFRQTTTLGIRIQRGILRAALKRRFLAVQL</sequence>
<dbReference type="Gene3D" id="3.30.70.1380">
    <property type="entry name" value="Transcriptional regulatory protein pf0864 domain like"/>
    <property type="match status" value="1"/>
</dbReference>
<dbReference type="PaxDb" id="35128-Thaps260852"/>
<evidence type="ECO:0008006" key="4">
    <source>
        <dbReference type="Google" id="ProtNLM"/>
    </source>
</evidence>
<keyword evidence="3" id="KW-1185">Reference proteome</keyword>
<name>B8BQA0_THAPS</name>
<protein>
    <recommendedName>
        <fullName evidence="4">LarC family nickel insertion protein</fullName>
    </recommendedName>
</protein>
<keyword evidence="1" id="KW-0533">Nickel</keyword>
<dbReference type="InParanoid" id="B8BQA0"/>
<dbReference type="Proteomes" id="UP000001449">
    <property type="component" value="Chromosome 1"/>
</dbReference>
<dbReference type="RefSeq" id="XP_002286689.1">
    <property type="nucleotide sequence ID" value="XM_002286653.1"/>
</dbReference>
<feature type="non-terminal residue" evidence="2">
    <location>
        <position position="1"/>
    </location>
</feature>
<accession>B8BQA0</accession>
<dbReference type="PANTHER" id="PTHR36566:SF1">
    <property type="entry name" value="PYRIDINIUM-3,5-BISTHIOCARBOXYLIC ACID MONONUCLEOTIDE NICKEL INSERTION PROTEIN"/>
    <property type="match status" value="1"/>
</dbReference>
<dbReference type="eggNOG" id="ENOG502QSJA">
    <property type="taxonomic scope" value="Eukaryota"/>
</dbReference>
<evidence type="ECO:0000256" key="1">
    <source>
        <dbReference type="ARBA" id="ARBA00022596"/>
    </source>
</evidence>
<dbReference type="Pfam" id="PF01969">
    <property type="entry name" value="Ni_insertion"/>
    <property type="match status" value="1"/>
</dbReference>
<dbReference type="KEGG" id="tps:THAPSDRAFT_260852"/>
<reference evidence="2 3" key="1">
    <citation type="journal article" date="2004" name="Science">
        <title>The genome of the diatom Thalassiosira pseudonana: ecology, evolution, and metabolism.</title>
        <authorList>
            <person name="Armbrust E.V."/>
            <person name="Berges J.A."/>
            <person name="Bowler C."/>
            <person name="Green B.R."/>
            <person name="Martinez D."/>
            <person name="Putnam N.H."/>
            <person name="Zhou S."/>
            <person name="Allen A.E."/>
            <person name="Apt K.E."/>
            <person name="Bechner M."/>
            <person name="Brzezinski M.A."/>
            <person name="Chaal B.K."/>
            <person name="Chiovitti A."/>
            <person name="Davis A.K."/>
            <person name="Demarest M.S."/>
            <person name="Detter J.C."/>
            <person name="Glavina T."/>
            <person name="Goodstein D."/>
            <person name="Hadi M.Z."/>
            <person name="Hellsten U."/>
            <person name="Hildebrand M."/>
            <person name="Jenkins B.D."/>
            <person name="Jurka J."/>
            <person name="Kapitonov V.V."/>
            <person name="Kroger N."/>
            <person name="Lau W.W."/>
            <person name="Lane T.W."/>
            <person name="Larimer F.W."/>
            <person name="Lippmeier J.C."/>
            <person name="Lucas S."/>
            <person name="Medina M."/>
            <person name="Montsant A."/>
            <person name="Obornik M."/>
            <person name="Parker M.S."/>
            <person name="Palenik B."/>
            <person name="Pazour G.J."/>
            <person name="Richardson P.M."/>
            <person name="Rynearson T.A."/>
            <person name="Saito M.A."/>
            <person name="Schwartz D.C."/>
            <person name="Thamatrakoln K."/>
            <person name="Valentin K."/>
            <person name="Vardi A."/>
            <person name="Wilkerson F.P."/>
            <person name="Rokhsar D.S."/>
        </authorList>
    </citation>
    <scope>NUCLEOTIDE SEQUENCE [LARGE SCALE GENOMIC DNA]</scope>
    <source>
        <strain evidence="2 3">CCMP1335</strain>
    </source>
</reference>
<dbReference type="AlphaFoldDB" id="B8BQA0"/>
<dbReference type="OMA" id="HFHLHEI"/>
<dbReference type="PANTHER" id="PTHR36566">
    <property type="entry name" value="NICKEL INSERTION PROTEIN-RELATED"/>
    <property type="match status" value="1"/>
</dbReference>